<organism evidence="3">
    <name type="scientific">marine sediment metagenome</name>
    <dbReference type="NCBI Taxonomy" id="412755"/>
    <lineage>
        <taxon>unclassified sequences</taxon>
        <taxon>metagenomes</taxon>
        <taxon>ecological metagenomes</taxon>
    </lineage>
</organism>
<dbReference type="Gene3D" id="3.30.750.24">
    <property type="entry name" value="STAS domain"/>
    <property type="match status" value="1"/>
</dbReference>
<proteinExistence type="predicted"/>
<accession>X1AFZ6</accession>
<dbReference type="SUPFAM" id="SSF52091">
    <property type="entry name" value="SpoIIaa-like"/>
    <property type="match status" value="1"/>
</dbReference>
<dbReference type="PROSITE" id="PS50801">
    <property type="entry name" value="STAS"/>
    <property type="match status" value="1"/>
</dbReference>
<protein>
    <recommendedName>
        <fullName evidence="2">STAS domain-containing protein</fullName>
    </recommendedName>
</protein>
<keyword evidence="1" id="KW-0812">Transmembrane</keyword>
<name>X1AFZ6_9ZZZZ</name>
<dbReference type="PANTHER" id="PTHR11814">
    <property type="entry name" value="SULFATE TRANSPORTER"/>
    <property type="match status" value="1"/>
</dbReference>
<dbReference type="InterPro" id="IPR002645">
    <property type="entry name" value="STAS_dom"/>
</dbReference>
<comment type="caution">
    <text evidence="3">The sequence shown here is derived from an EMBL/GenBank/DDBJ whole genome shotgun (WGS) entry which is preliminary data.</text>
</comment>
<feature type="transmembrane region" description="Helical" evidence="1">
    <location>
        <begin position="29"/>
        <end position="61"/>
    </location>
</feature>
<dbReference type="InterPro" id="IPR001902">
    <property type="entry name" value="SLC26A/SulP_fam"/>
</dbReference>
<reference evidence="3" key="1">
    <citation type="journal article" date="2014" name="Front. Microbiol.">
        <title>High frequency of phylogenetically diverse reductive dehalogenase-homologous genes in deep subseafloor sedimentary metagenomes.</title>
        <authorList>
            <person name="Kawai M."/>
            <person name="Futagami T."/>
            <person name="Toyoda A."/>
            <person name="Takaki Y."/>
            <person name="Nishi S."/>
            <person name="Hori S."/>
            <person name="Arai W."/>
            <person name="Tsubouchi T."/>
            <person name="Morono Y."/>
            <person name="Uchiyama I."/>
            <person name="Ito T."/>
            <person name="Fujiyama A."/>
            <person name="Inagaki F."/>
            <person name="Takami H."/>
        </authorList>
    </citation>
    <scope>NUCLEOTIDE SEQUENCE</scope>
    <source>
        <strain evidence="3">Expedition CK06-06</strain>
    </source>
</reference>
<sequence>GAILIEVVVLSLWKIPQMRRLWRLTRTEFWLALAALLGVLTFGILQGMLIGVGLSILWLVWRTSHPAVPELGRMPDSKVYHSLDKFPDSETHPGLVVVRFDGPLFFATAGILRQRIRELIADADPEVKAIILDMESTNIIDLEGSDALHMMAKELEDAGIELHLTRTKQEILEMLDQDGVLDTIGRHRLRDYIHEAVEAVKSLEGR</sequence>
<dbReference type="AlphaFoldDB" id="X1AFZ6"/>
<gene>
    <name evidence="3" type="ORF">S01H4_10882</name>
</gene>
<evidence type="ECO:0000259" key="2">
    <source>
        <dbReference type="PROSITE" id="PS50801"/>
    </source>
</evidence>
<keyword evidence="1" id="KW-0472">Membrane</keyword>
<dbReference type="EMBL" id="BART01004260">
    <property type="protein sequence ID" value="GAG68712.1"/>
    <property type="molecule type" value="Genomic_DNA"/>
</dbReference>
<feature type="domain" description="STAS" evidence="2">
    <location>
        <begin position="85"/>
        <end position="200"/>
    </location>
</feature>
<dbReference type="GO" id="GO:0055085">
    <property type="term" value="P:transmembrane transport"/>
    <property type="evidence" value="ECO:0007669"/>
    <property type="project" value="InterPro"/>
</dbReference>
<feature type="non-terminal residue" evidence="3">
    <location>
        <position position="1"/>
    </location>
</feature>
<dbReference type="InterPro" id="IPR036513">
    <property type="entry name" value="STAS_dom_sf"/>
</dbReference>
<dbReference type="CDD" id="cd07042">
    <property type="entry name" value="STAS_SulP_like_sulfate_transporter"/>
    <property type="match status" value="1"/>
</dbReference>
<evidence type="ECO:0000313" key="3">
    <source>
        <dbReference type="EMBL" id="GAG68712.1"/>
    </source>
</evidence>
<dbReference type="GO" id="GO:0016020">
    <property type="term" value="C:membrane"/>
    <property type="evidence" value="ECO:0007669"/>
    <property type="project" value="InterPro"/>
</dbReference>
<keyword evidence="1" id="KW-1133">Transmembrane helix</keyword>
<dbReference type="Pfam" id="PF01740">
    <property type="entry name" value="STAS"/>
    <property type="match status" value="1"/>
</dbReference>
<evidence type="ECO:0000256" key="1">
    <source>
        <dbReference type="SAM" id="Phobius"/>
    </source>
</evidence>